<feature type="chain" id="PRO_5044959131" description="Peptidyl-prolyl cis-trans isomerase" evidence="4">
    <location>
        <begin position="20"/>
        <end position="237"/>
    </location>
</feature>
<dbReference type="PANTHER" id="PTHR45625:SF4">
    <property type="entry name" value="PEPTIDYLPROLYL ISOMERASE DOMAIN AND WD REPEAT-CONTAINING PROTEIN 1"/>
    <property type="match status" value="1"/>
</dbReference>
<comment type="similarity">
    <text evidence="1 4">Belongs to the cyclophilin-type PPIase family.</text>
</comment>
<keyword evidence="3 4" id="KW-0413">Isomerase</keyword>
<dbReference type="EMBL" id="WTYO01000002">
    <property type="protein sequence ID" value="MXO68327.1"/>
    <property type="molecule type" value="Genomic_DNA"/>
</dbReference>
<evidence type="ECO:0000259" key="5">
    <source>
        <dbReference type="PROSITE" id="PS50072"/>
    </source>
</evidence>
<dbReference type="Pfam" id="PF00160">
    <property type="entry name" value="Pro_isomerase"/>
    <property type="match status" value="1"/>
</dbReference>
<evidence type="ECO:0000256" key="3">
    <source>
        <dbReference type="ARBA" id="ARBA00023235"/>
    </source>
</evidence>
<name>A0ABW9UY96_9SPHN</name>
<sequence length="237" mass="25279">MSRCLIAAAALLSMVAAPAHVSAQDSPAVEAGAGGDAAAQDRPAPVYQSINYDVQEDRENILLLDLSTGERVAIRLMPSWAPNHVERIKTLARRGFYDGVIFHRVIDGFMAQTGDPTGTGQGGSDLPDLDAEFNPMPHVRGTVAMARAQEENSANSQFFIVFYPRFTLDKRYTNFGRVIANMAAVDRIARGEPPANPTRILQASIAADNKPVPAPAPAAPAQDTITADMLNAPGGNQ</sequence>
<dbReference type="EC" id="5.2.1.8" evidence="4"/>
<feature type="domain" description="PPIase cyclophilin-type" evidence="5">
    <location>
        <begin position="71"/>
        <end position="211"/>
    </location>
</feature>
<dbReference type="Gene3D" id="2.40.100.10">
    <property type="entry name" value="Cyclophilin-like"/>
    <property type="match status" value="1"/>
</dbReference>
<comment type="function">
    <text evidence="4">PPIases accelerate the folding of proteins. It catalyzes the cis-trans isomerization of proline imidic peptide bonds in oligopeptides.</text>
</comment>
<protein>
    <recommendedName>
        <fullName evidence="4">Peptidyl-prolyl cis-trans isomerase</fullName>
        <shortName evidence="4">PPIase</shortName>
        <ecNumber evidence="4">5.2.1.8</ecNumber>
    </recommendedName>
</protein>
<evidence type="ECO:0000313" key="6">
    <source>
        <dbReference type="EMBL" id="MXO68327.1"/>
    </source>
</evidence>
<dbReference type="GO" id="GO:0016853">
    <property type="term" value="F:isomerase activity"/>
    <property type="evidence" value="ECO:0007669"/>
    <property type="project" value="UniProtKB-KW"/>
</dbReference>
<evidence type="ECO:0000256" key="2">
    <source>
        <dbReference type="ARBA" id="ARBA00023110"/>
    </source>
</evidence>
<gene>
    <name evidence="6" type="ORF">GRI72_05740</name>
</gene>
<dbReference type="PROSITE" id="PS50072">
    <property type="entry name" value="CSA_PPIASE_2"/>
    <property type="match status" value="1"/>
</dbReference>
<dbReference type="PANTHER" id="PTHR45625">
    <property type="entry name" value="PEPTIDYL-PROLYL CIS-TRANS ISOMERASE-RELATED"/>
    <property type="match status" value="1"/>
</dbReference>
<dbReference type="InterPro" id="IPR044666">
    <property type="entry name" value="Cyclophilin_A-like"/>
</dbReference>
<dbReference type="InterPro" id="IPR002130">
    <property type="entry name" value="Cyclophilin-type_PPIase_dom"/>
</dbReference>
<evidence type="ECO:0000313" key="7">
    <source>
        <dbReference type="Proteomes" id="UP000444401"/>
    </source>
</evidence>
<evidence type="ECO:0000256" key="4">
    <source>
        <dbReference type="RuleBase" id="RU363019"/>
    </source>
</evidence>
<dbReference type="Proteomes" id="UP000444401">
    <property type="component" value="Unassembled WGS sequence"/>
</dbReference>
<comment type="caution">
    <text evidence="6">The sequence shown here is derived from an EMBL/GenBank/DDBJ whole genome shotgun (WGS) entry which is preliminary data.</text>
</comment>
<keyword evidence="4" id="KW-0732">Signal</keyword>
<proteinExistence type="inferred from homology"/>
<comment type="catalytic activity">
    <reaction evidence="4">
        <text>[protein]-peptidylproline (omega=180) = [protein]-peptidylproline (omega=0)</text>
        <dbReference type="Rhea" id="RHEA:16237"/>
        <dbReference type="Rhea" id="RHEA-COMP:10747"/>
        <dbReference type="Rhea" id="RHEA-COMP:10748"/>
        <dbReference type="ChEBI" id="CHEBI:83833"/>
        <dbReference type="ChEBI" id="CHEBI:83834"/>
        <dbReference type="EC" id="5.2.1.8"/>
    </reaction>
</comment>
<dbReference type="InterPro" id="IPR020892">
    <property type="entry name" value="Cyclophilin-type_PPIase_CS"/>
</dbReference>
<evidence type="ECO:0000256" key="1">
    <source>
        <dbReference type="ARBA" id="ARBA00007365"/>
    </source>
</evidence>
<dbReference type="PRINTS" id="PR00153">
    <property type="entry name" value="CSAPPISMRASE"/>
</dbReference>
<accession>A0ABW9UY96</accession>
<dbReference type="InterPro" id="IPR029000">
    <property type="entry name" value="Cyclophilin-like_dom_sf"/>
</dbReference>
<dbReference type="PROSITE" id="PS00170">
    <property type="entry name" value="CSA_PPIASE_1"/>
    <property type="match status" value="1"/>
</dbReference>
<organism evidence="6 7">
    <name type="scientific">Pelagerythrobacter marinus</name>
    <dbReference type="NCBI Taxonomy" id="538382"/>
    <lineage>
        <taxon>Bacteria</taxon>
        <taxon>Pseudomonadati</taxon>
        <taxon>Pseudomonadota</taxon>
        <taxon>Alphaproteobacteria</taxon>
        <taxon>Sphingomonadales</taxon>
        <taxon>Erythrobacteraceae</taxon>
        <taxon>Pelagerythrobacter</taxon>
    </lineage>
</organism>
<reference evidence="6 7" key="1">
    <citation type="submission" date="2019-12" db="EMBL/GenBank/DDBJ databases">
        <title>Genomic-based taxomic classification of the family Erythrobacteraceae.</title>
        <authorList>
            <person name="Xu L."/>
        </authorList>
    </citation>
    <scope>NUCLEOTIDE SEQUENCE [LARGE SCALE GENOMIC DNA]</scope>
    <source>
        <strain evidence="6 7">H32</strain>
    </source>
</reference>
<keyword evidence="7" id="KW-1185">Reference proteome</keyword>
<dbReference type="CDD" id="cd00317">
    <property type="entry name" value="cyclophilin"/>
    <property type="match status" value="1"/>
</dbReference>
<keyword evidence="2 4" id="KW-0697">Rotamase</keyword>
<dbReference type="SUPFAM" id="SSF50891">
    <property type="entry name" value="Cyclophilin-like"/>
    <property type="match status" value="1"/>
</dbReference>
<feature type="signal peptide" evidence="4">
    <location>
        <begin position="1"/>
        <end position="19"/>
    </location>
</feature>
<dbReference type="RefSeq" id="WP_160732970.1">
    <property type="nucleotide sequence ID" value="NZ_WTYO01000002.1"/>
</dbReference>